<gene>
    <name evidence="1" type="ORF">HRJ53_07815</name>
</gene>
<dbReference type="SUPFAM" id="SSF48452">
    <property type="entry name" value="TPR-like"/>
    <property type="match status" value="2"/>
</dbReference>
<accession>A0A7V8SWH1</accession>
<dbReference type="AlphaFoldDB" id="A0A7V8SWH1"/>
<dbReference type="Gene3D" id="1.25.40.10">
    <property type="entry name" value="Tetratricopeptide repeat domain"/>
    <property type="match status" value="1"/>
</dbReference>
<dbReference type="EMBL" id="JACDQQ010000752">
    <property type="protein sequence ID" value="MBA0084886.1"/>
    <property type="molecule type" value="Genomic_DNA"/>
</dbReference>
<evidence type="ECO:0000313" key="2">
    <source>
        <dbReference type="Proteomes" id="UP000567293"/>
    </source>
</evidence>
<dbReference type="Pfam" id="PF13432">
    <property type="entry name" value="TPR_16"/>
    <property type="match status" value="2"/>
</dbReference>
<reference evidence="1" key="1">
    <citation type="submission" date="2020-06" db="EMBL/GenBank/DDBJ databases">
        <title>Legume-microbial interactions unlock mineral nutrients during tropical forest succession.</title>
        <authorList>
            <person name="Epihov D.Z."/>
        </authorList>
    </citation>
    <scope>NUCLEOTIDE SEQUENCE [LARGE SCALE GENOMIC DNA]</scope>
    <source>
        <strain evidence="1">Pan2503</strain>
    </source>
</reference>
<proteinExistence type="predicted"/>
<dbReference type="Proteomes" id="UP000567293">
    <property type="component" value="Unassembled WGS sequence"/>
</dbReference>
<dbReference type="InterPro" id="IPR011990">
    <property type="entry name" value="TPR-like_helical_dom_sf"/>
</dbReference>
<comment type="caution">
    <text evidence="1">The sequence shown here is derived from an EMBL/GenBank/DDBJ whole genome shotgun (WGS) entry which is preliminary data.</text>
</comment>
<keyword evidence="2" id="KW-1185">Reference proteome</keyword>
<dbReference type="Pfam" id="PF14559">
    <property type="entry name" value="TPR_19"/>
    <property type="match status" value="1"/>
</dbReference>
<name>A0A7V8SWH1_9BACT</name>
<protein>
    <submittedName>
        <fullName evidence="1">Tetratricopeptide repeat protein</fullName>
    </submittedName>
</protein>
<feature type="non-terminal residue" evidence="1">
    <location>
        <position position="1"/>
    </location>
</feature>
<sequence length="625" mass="71984">IQLALVHEQGGRVDKALQLLESASHRDPQNADLWDMRAQMLIHARRFKEANSVVRDGLSRFPRHVHWRERAIRLLLDCGQPEDAIEAAREGVRVYPRGAYLWFLLGTTLNDLRRFATHGEIEKCLRHSLALNQGLFAPADRLAIFLVEQRRYAEAEQVMLRVRERLSDPTPANGRLAWIHHQQGKKDEARNELASLLRAAPSYLWGWMVLHDVLVADQAWDDARAIFITTPAELQTHMRFRRQRLVLLEKAGLSPAELDSEWNALLHDFPEDLAVHLQRYDSLRSAKRMPEAAKVLELARARYPDNLFVLARFVEVLAQDPQRKGEAIHTLLTIFFADGEDPSWAVDYAWGAAKVAKWQHQGYEQARELLRQGSRPTPRALSQLCSYALVHFGTFKQRLQPRWRTWFPDHGASEILAMLDFVDSSVWTNGTYRTIPLRHLCDFGYHRAVVRYWRKHKPLVEADVQSWSETARALVGLKKNKFARELLAGWRSRTGVPMWAVANYIMCFSPRRRAHLREVVTACRDALVGLPHDHCAKYLVHRQAEACALLGDQAGFRQVCQKHGNYLTGNLEQSEWFDSRSKHLLTDIPVMARALKQSELRLYRQTLRSVRWKRIAGGGLSPGRP</sequence>
<organism evidence="1 2">
    <name type="scientific">Candidatus Acidiferrum panamense</name>
    <dbReference type="NCBI Taxonomy" id="2741543"/>
    <lineage>
        <taxon>Bacteria</taxon>
        <taxon>Pseudomonadati</taxon>
        <taxon>Acidobacteriota</taxon>
        <taxon>Terriglobia</taxon>
        <taxon>Candidatus Acidiferrales</taxon>
        <taxon>Candidatus Acidiferrum</taxon>
    </lineage>
</organism>
<evidence type="ECO:0000313" key="1">
    <source>
        <dbReference type="EMBL" id="MBA0084886.1"/>
    </source>
</evidence>